<dbReference type="InterPro" id="IPR006665">
    <property type="entry name" value="OmpA-like"/>
</dbReference>
<proteinExistence type="predicted"/>
<keyword evidence="3" id="KW-0998">Cell outer membrane</keyword>
<accession>A0ABV3L706</accession>
<dbReference type="InterPro" id="IPR036737">
    <property type="entry name" value="OmpA-like_sf"/>
</dbReference>
<keyword evidence="7" id="KW-1185">Reference proteome</keyword>
<dbReference type="Gene3D" id="3.30.1330.60">
    <property type="entry name" value="OmpA-like domain"/>
    <property type="match status" value="1"/>
</dbReference>
<organism evidence="6 7">
    <name type="scientific">Meridianimarinicoccus marinus</name>
    <dbReference type="NCBI Taxonomy" id="3231483"/>
    <lineage>
        <taxon>Bacteria</taxon>
        <taxon>Pseudomonadati</taxon>
        <taxon>Pseudomonadota</taxon>
        <taxon>Alphaproteobacteria</taxon>
        <taxon>Rhodobacterales</taxon>
        <taxon>Paracoccaceae</taxon>
        <taxon>Meridianimarinicoccus</taxon>
    </lineage>
</organism>
<dbReference type="RefSeq" id="WP_366193119.1">
    <property type="nucleotide sequence ID" value="NZ_JBFBVU010000012.1"/>
</dbReference>
<protein>
    <submittedName>
        <fullName evidence="6">OmpA family protein</fullName>
    </submittedName>
</protein>
<feature type="domain" description="OmpA-like" evidence="5">
    <location>
        <begin position="201"/>
        <end position="319"/>
    </location>
</feature>
<comment type="caution">
    <text evidence="6">The sequence shown here is derived from an EMBL/GenBank/DDBJ whole genome shotgun (WGS) entry which is preliminary data.</text>
</comment>
<sequence>MNPGWLSGLAGVLLLVATGAAAVEMVGPSGATQLAARSDPSAPHGIAIGPAAPFQLPEEAVLVAPRQRISWRGSDPSGADAARLLADMQARLAEGGFEVIYECESRTCGGFDFRDALPLLPSPEMFVSLGRYAYLALRREDETGPALASLIASPAPGGAYLQLTLVGGAPEAQGEDPLVPVSDSTPVAAPEDAETDIGVRLETRGHAPLDGMGFEAGKDQMGAEVPQVLRDLADWLGADPARRVALVGHSDWTGSAEANQRLSRQRAQAVAAILTGELGVGARQIETHGAGYLAPRVSNATPEGRAANRRVEVVLRPPAE</sequence>
<gene>
    <name evidence="6" type="ORF">AB0T83_11140</name>
</gene>
<dbReference type="PANTHER" id="PTHR30329:SF21">
    <property type="entry name" value="LIPOPROTEIN YIAD-RELATED"/>
    <property type="match status" value="1"/>
</dbReference>
<evidence type="ECO:0000313" key="6">
    <source>
        <dbReference type="EMBL" id="MEV8467335.1"/>
    </source>
</evidence>
<evidence type="ECO:0000256" key="4">
    <source>
        <dbReference type="PROSITE-ProRule" id="PRU00473"/>
    </source>
</evidence>
<dbReference type="PANTHER" id="PTHR30329">
    <property type="entry name" value="STATOR ELEMENT OF FLAGELLAR MOTOR COMPLEX"/>
    <property type="match status" value="1"/>
</dbReference>
<evidence type="ECO:0000256" key="3">
    <source>
        <dbReference type="ARBA" id="ARBA00023237"/>
    </source>
</evidence>
<comment type="subcellular location">
    <subcellularLocation>
        <location evidence="1">Cell outer membrane</location>
    </subcellularLocation>
</comment>
<evidence type="ECO:0000256" key="1">
    <source>
        <dbReference type="ARBA" id="ARBA00004442"/>
    </source>
</evidence>
<name>A0ABV3L706_9RHOB</name>
<dbReference type="PROSITE" id="PS51123">
    <property type="entry name" value="OMPA_2"/>
    <property type="match status" value="1"/>
</dbReference>
<evidence type="ECO:0000313" key="7">
    <source>
        <dbReference type="Proteomes" id="UP001553161"/>
    </source>
</evidence>
<dbReference type="CDD" id="cd07185">
    <property type="entry name" value="OmpA_C-like"/>
    <property type="match status" value="1"/>
</dbReference>
<dbReference type="InterPro" id="IPR050330">
    <property type="entry name" value="Bact_OuterMem_StrucFunc"/>
</dbReference>
<dbReference type="SUPFAM" id="SSF103088">
    <property type="entry name" value="OmpA-like"/>
    <property type="match status" value="1"/>
</dbReference>
<dbReference type="Pfam" id="PF00691">
    <property type="entry name" value="OmpA"/>
    <property type="match status" value="1"/>
</dbReference>
<dbReference type="PRINTS" id="PR01021">
    <property type="entry name" value="OMPADOMAIN"/>
</dbReference>
<dbReference type="InterPro" id="IPR006664">
    <property type="entry name" value="OMP_bac"/>
</dbReference>
<dbReference type="Proteomes" id="UP001553161">
    <property type="component" value="Unassembled WGS sequence"/>
</dbReference>
<keyword evidence="2 4" id="KW-0472">Membrane</keyword>
<evidence type="ECO:0000256" key="2">
    <source>
        <dbReference type="ARBA" id="ARBA00023136"/>
    </source>
</evidence>
<dbReference type="EMBL" id="JBFBVU010000012">
    <property type="protein sequence ID" value="MEV8467335.1"/>
    <property type="molecule type" value="Genomic_DNA"/>
</dbReference>
<evidence type="ECO:0000259" key="5">
    <source>
        <dbReference type="PROSITE" id="PS51123"/>
    </source>
</evidence>
<reference evidence="6 7" key="1">
    <citation type="submission" date="2024-07" db="EMBL/GenBank/DDBJ databases">
        <authorList>
            <person name="Kang M."/>
        </authorList>
    </citation>
    <scope>NUCLEOTIDE SEQUENCE [LARGE SCALE GENOMIC DNA]</scope>
    <source>
        <strain evidence="6 7">DFM31</strain>
    </source>
</reference>